<evidence type="ECO:0000313" key="2">
    <source>
        <dbReference type="EMBL" id="SHI95316.1"/>
    </source>
</evidence>
<feature type="transmembrane region" description="Helical" evidence="1">
    <location>
        <begin position="169"/>
        <end position="190"/>
    </location>
</feature>
<keyword evidence="3" id="KW-1185">Reference proteome</keyword>
<feature type="transmembrane region" description="Helical" evidence="1">
    <location>
        <begin position="20"/>
        <end position="37"/>
    </location>
</feature>
<dbReference type="Proteomes" id="UP000184225">
    <property type="component" value="Unassembled WGS sequence"/>
</dbReference>
<proteinExistence type="predicted"/>
<dbReference type="STRING" id="579105.SAMN04488096_10662"/>
<sequence length="195" mass="22229">MKKIFFQPFENYSETKLISIGLAGTLLGSLIAFAFHARFDGVLDLHFVNELHFYAPFTDNFINIIFLTIFLFIAAILTYKKTRIIDILATCILARLPYYLLSFGNINNYLLDITQQLVNITLKNTQAISIGVIDVLYIVIFALFSIVLLVYYFYLLFKGYKIATNAKGAKPIVFFIIAILLAEVSSKLSIYTLNY</sequence>
<dbReference type="EMBL" id="FQYY01000006">
    <property type="protein sequence ID" value="SHI95316.1"/>
    <property type="molecule type" value="Genomic_DNA"/>
</dbReference>
<keyword evidence="1" id="KW-0812">Transmembrane</keyword>
<dbReference type="OrthoDB" id="1263582at2"/>
<gene>
    <name evidence="2" type="ORF">SAMN04488096_10662</name>
</gene>
<evidence type="ECO:0000256" key="1">
    <source>
        <dbReference type="SAM" id="Phobius"/>
    </source>
</evidence>
<keyword evidence="1" id="KW-1133">Transmembrane helix</keyword>
<evidence type="ECO:0008006" key="4">
    <source>
        <dbReference type="Google" id="ProtNLM"/>
    </source>
</evidence>
<evidence type="ECO:0000313" key="3">
    <source>
        <dbReference type="Proteomes" id="UP000184225"/>
    </source>
</evidence>
<dbReference type="AlphaFoldDB" id="A0A1M6FCE8"/>
<name>A0A1M6FCE8_9FLAO</name>
<organism evidence="2 3">
    <name type="scientific">Mesonia phycicola</name>
    <dbReference type="NCBI Taxonomy" id="579105"/>
    <lineage>
        <taxon>Bacteria</taxon>
        <taxon>Pseudomonadati</taxon>
        <taxon>Bacteroidota</taxon>
        <taxon>Flavobacteriia</taxon>
        <taxon>Flavobacteriales</taxon>
        <taxon>Flavobacteriaceae</taxon>
        <taxon>Mesonia</taxon>
    </lineage>
</organism>
<feature type="transmembrane region" description="Helical" evidence="1">
    <location>
        <begin position="57"/>
        <end position="77"/>
    </location>
</feature>
<feature type="transmembrane region" description="Helical" evidence="1">
    <location>
        <begin position="135"/>
        <end position="157"/>
    </location>
</feature>
<protein>
    <recommendedName>
        <fullName evidence="4">Yip1 domain-containing protein</fullName>
    </recommendedName>
</protein>
<accession>A0A1M6FCE8</accession>
<reference evidence="2 3" key="1">
    <citation type="submission" date="2016-11" db="EMBL/GenBank/DDBJ databases">
        <authorList>
            <person name="Jaros S."/>
            <person name="Januszkiewicz K."/>
            <person name="Wedrychowicz H."/>
        </authorList>
    </citation>
    <scope>NUCLEOTIDE SEQUENCE [LARGE SCALE GENOMIC DNA]</scope>
    <source>
        <strain evidence="2 3">DSM 21425</strain>
    </source>
</reference>
<keyword evidence="1" id="KW-0472">Membrane</keyword>
<dbReference type="RefSeq" id="WP_073151202.1">
    <property type="nucleotide sequence ID" value="NZ_FQYY01000006.1"/>
</dbReference>